<dbReference type="GO" id="GO:0052654">
    <property type="term" value="F:L-leucine-2-oxoglutarate transaminase activity"/>
    <property type="evidence" value="ECO:0007669"/>
    <property type="project" value="RHEA"/>
</dbReference>
<dbReference type="Gene3D" id="3.30.470.10">
    <property type="match status" value="1"/>
</dbReference>
<dbReference type="UniPathway" id="UPA00049">
    <property type="reaction ID" value="UER00062"/>
</dbReference>
<dbReference type="NCBIfam" id="TIGR01123">
    <property type="entry name" value="ilvE_II"/>
    <property type="match status" value="1"/>
</dbReference>
<evidence type="ECO:0000256" key="13">
    <source>
        <dbReference type="ARBA" id="ARBA00048798"/>
    </source>
</evidence>
<evidence type="ECO:0000256" key="9">
    <source>
        <dbReference type="ARBA" id="ARBA00022679"/>
    </source>
</evidence>
<keyword evidence="8 18" id="KW-0028">Amino-acid biosynthesis</keyword>
<dbReference type="UniPathway" id="UPA00048">
    <property type="reaction ID" value="UER00073"/>
</dbReference>
<dbReference type="GO" id="GO:0009097">
    <property type="term" value="P:isoleucine biosynthetic process"/>
    <property type="evidence" value="ECO:0007669"/>
    <property type="project" value="UniProtKB-UniPathway"/>
</dbReference>
<dbReference type="Gene3D" id="3.20.10.10">
    <property type="entry name" value="D-amino Acid Aminotransferase, subunit A, domain 2"/>
    <property type="match status" value="1"/>
</dbReference>
<comment type="function">
    <text evidence="2">Acts on leucine, isoleucine and valine.</text>
</comment>
<evidence type="ECO:0000256" key="6">
    <source>
        <dbReference type="ARBA" id="ARBA00009320"/>
    </source>
</evidence>
<keyword evidence="11 18" id="KW-0100">Branched-chain amino acid biosynthesis</keyword>
<dbReference type="PROSITE" id="PS00770">
    <property type="entry name" value="AA_TRANSFER_CLASS_4"/>
    <property type="match status" value="1"/>
</dbReference>
<dbReference type="InterPro" id="IPR043132">
    <property type="entry name" value="BCAT-like_C"/>
</dbReference>
<comment type="catalytic activity">
    <reaction evidence="14 18">
        <text>L-leucine + 2-oxoglutarate = 4-methyl-2-oxopentanoate + L-glutamate</text>
        <dbReference type="Rhea" id="RHEA:18321"/>
        <dbReference type="ChEBI" id="CHEBI:16810"/>
        <dbReference type="ChEBI" id="CHEBI:17865"/>
        <dbReference type="ChEBI" id="CHEBI:29985"/>
        <dbReference type="ChEBI" id="CHEBI:57427"/>
        <dbReference type="EC" id="2.6.1.42"/>
    </reaction>
</comment>
<dbReference type="PIRSF" id="PIRSF006468">
    <property type="entry name" value="BCAT1"/>
    <property type="match status" value="1"/>
</dbReference>
<proteinExistence type="inferred from homology"/>
<evidence type="ECO:0000256" key="16">
    <source>
        <dbReference type="RuleBase" id="RU004106"/>
    </source>
</evidence>
<feature type="modified residue" description="N6-(pyridoxal phosphate)lysine" evidence="15">
    <location>
        <position position="198"/>
    </location>
</feature>
<comment type="pathway">
    <text evidence="3 19">Amino-acid biosynthesis; L-isoleucine biosynthesis; L-isoleucine from 2-oxobutanoate: step 4/4.</text>
</comment>
<dbReference type="Pfam" id="PF01063">
    <property type="entry name" value="Aminotran_4"/>
    <property type="match status" value="1"/>
</dbReference>
<dbReference type="InterPro" id="IPR036038">
    <property type="entry name" value="Aminotransferase-like"/>
</dbReference>
<comment type="cofactor">
    <cofactor evidence="1 17">
        <name>pyridoxal 5'-phosphate</name>
        <dbReference type="ChEBI" id="CHEBI:597326"/>
    </cofactor>
</comment>
<protein>
    <recommendedName>
        <fullName evidence="18">Branched-chain-amino-acid aminotransferase</fullName>
        <ecNumber evidence="18">2.6.1.42</ecNumber>
    </recommendedName>
</protein>
<evidence type="ECO:0000256" key="2">
    <source>
        <dbReference type="ARBA" id="ARBA00003109"/>
    </source>
</evidence>
<dbReference type="InterPro" id="IPR043131">
    <property type="entry name" value="BCAT-like_N"/>
</dbReference>
<evidence type="ECO:0000256" key="14">
    <source>
        <dbReference type="ARBA" id="ARBA00049229"/>
    </source>
</evidence>
<dbReference type="AlphaFoldDB" id="A0A0S4V721"/>
<dbReference type="GO" id="GO:0052655">
    <property type="term" value="F:L-valine-2-oxoglutarate transaminase activity"/>
    <property type="evidence" value="ECO:0007669"/>
    <property type="project" value="RHEA"/>
</dbReference>
<dbReference type="InterPro" id="IPR005786">
    <property type="entry name" value="B_amino_transII"/>
</dbReference>
<evidence type="ECO:0000256" key="1">
    <source>
        <dbReference type="ARBA" id="ARBA00001933"/>
    </source>
</evidence>
<organism evidence="20">
    <name type="scientific">Ralstonia solanacearum</name>
    <name type="common">Pseudomonas solanacearum</name>
    <dbReference type="NCBI Taxonomy" id="305"/>
    <lineage>
        <taxon>Bacteria</taxon>
        <taxon>Pseudomonadati</taxon>
        <taxon>Pseudomonadota</taxon>
        <taxon>Betaproteobacteria</taxon>
        <taxon>Burkholderiales</taxon>
        <taxon>Burkholderiaceae</taxon>
        <taxon>Ralstonia</taxon>
        <taxon>Ralstonia solanacearum species complex</taxon>
    </lineage>
</organism>
<evidence type="ECO:0000256" key="8">
    <source>
        <dbReference type="ARBA" id="ARBA00022605"/>
    </source>
</evidence>
<dbReference type="NCBIfam" id="NF009897">
    <property type="entry name" value="PRK13357.1"/>
    <property type="match status" value="1"/>
</dbReference>
<evidence type="ECO:0000256" key="17">
    <source>
        <dbReference type="RuleBase" id="RU004516"/>
    </source>
</evidence>
<dbReference type="PANTHER" id="PTHR11825">
    <property type="entry name" value="SUBGROUP IIII AMINOTRANSFERASE"/>
    <property type="match status" value="1"/>
</dbReference>
<comment type="pathway">
    <text evidence="4 19">Amino-acid biosynthesis; L-valine biosynthesis; L-valine from pyruvate: step 4/4.</text>
</comment>
<dbReference type="SUPFAM" id="SSF56752">
    <property type="entry name" value="D-aminoacid aminotransferase-like PLP-dependent enzymes"/>
    <property type="match status" value="1"/>
</dbReference>
<evidence type="ECO:0000256" key="18">
    <source>
        <dbReference type="RuleBase" id="RU004517"/>
    </source>
</evidence>
<name>A0A0S4V721_RALSL</name>
<evidence type="ECO:0000256" key="5">
    <source>
        <dbReference type="ARBA" id="ARBA00005072"/>
    </source>
</evidence>
<sequence>MQFSNTSTTRPTPIEQRKEALRVPKLGKVFTDHMVTIQWTSEDGWHDARIRPREPFSLDPASAVLHYAQEIFEGMKAYAQPDGGVVLFRPVDNARRFNASATRMTMPTIPETVFVEAIEQLLRVDGAWVPSGEGTSLYLRPFMFASESFLGVRPATQFTFCVIASPAGAYFKGGAEPITVWISEHYSRAAKGGTGAAKCGGNYAGGLIAQAEATRNGCDQVAFLDAAESRWIEELGGMNVFFVVDGVLVTPPLGTILPGITRESIISIAEKKGIKVEERPYSFDQWREDAATGRLTEAFACGTAAVIASIGKVRFKDGEFSISGGQLTDALRDELVGIQRGVIADDFNWTWRVK</sequence>
<dbReference type="InterPro" id="IPR018300">
    <property type="entry name" value="Aminotrans_IV_CS"/>
</dbReference>
<dbReference type="GO" id="GO:0052656">
    <property type="term" value="F:L-isoleucine-2-oxoglutarate transaminase activity"/>
    <property type="evidence" value="ECO:0007669"/>
    <property type="project" value="RHEA"/>
</dbReference>
<gene>
    <name evidence="20" type="primary">ilvE</name>
    <name evidence="20" type="ORF">RUN1985_v1_620003</name>
</gene>
<evidence type="ECO:0000256" key="3">
    <source>
        <dbReference type="ARBA" id="ARBA00004824"/>
    </source>
</evidence>
<keyword evidence="7 18" id="KW-0032">Aminotransferase</keyword>
<evidence type="ECO:0000256" key="12">
    <source>
        <dbReference type="ARBA" id="ARBA00048212"/>
    </source>
</evidence>
<dbReference type="GO" id="GO:0009099">
    <property type="term" value="P:L-valine biosynthetic process"/>
    <property type="evidence" value="ECO:0007669"/>
    <property type="project" value="UniProtKB-UniPathway"/>
</dbReference>
<reference evidence="20" key="1">
    <citation type="submission" date="2015-10" db="EMBL/GenBank/DDBJ databases">
        <authorList>
            <person name="Gilbert D.G."/>
        </authorList>
    </citation>
    <scope>NUCLEOTIDE SEQUENCE</scope>
    <source>
        <strain evidence="20">Phyl III-seqv23</strain>
    </source>
</reference>
<dbReference type="GO" id="GO:0009098">
    <property type="term" value="P:L-leucine biosynthetic process"/>
    <property type="evidence" value="ECO:0007669"/>
    <property type="project" value="UniProtKB-UniPathway"/>
</dbReference>
<dbReference type="UniPathway" id="UPA00047">
    <property type="reaction ID" value="UER00058"/>
</dbReference>
<evidence type="ECO:0000256" key="11">
    <source>
        <dbReference type="ARBA" id="ARBA00023304"/>
    </source>
</evidence>
<comment type="pathway">
    <text evidence="5 19">Amino-acid biosynthesis; L-leucine biosynthesis; L-leucine from 3-methyl-2-oxobutanoate: step 4/4.</text>
</comment>
<comment type="catalytic activity">
    <reaction evidence="12 18">
        <text>L-valine + 2-oxoglutarate = 3-methyl-2-oxobutanoate + L-glutamate</text>
        <dbReference type="Rhea" id="RHEA:24813"/>
        <dbReference type="ChEBI" id="CHEBI:11851"/>
        <dbReference type="ChEBI" id="CHEBI:16810"/>
        <dbReference type="ChEBI" id="CHEBI:29985"/>
        <dbReference type="ChEBI" id="CHEBI:57762"/>
        <dbReference type="EC" id="2.6.1.42"/>
    </reaction>
</comment>
<accession>A0A0S4V721</accession>
<comment type="catalytic activity">
    <reaction evidence="13 18">
        <text>L-isoleucine + 2-oxoglutarate = (S)-3-methyl-2-oxopentanoate + L-glutamate</text>
        <dbReference type="Rhea" id="RHEA:24801"/>
        <dbReference type="ChEBI" id="CHEBI:16810"/>
        <dbReference type="ChEBI" id="CHEBI:29985"/>
        <dbReference type="ChEBI" id="CHEBI:35146"/>
        <dbReference type="ChEBI" id="CHEBI:58045"/>
        <dbReference type="EC" id="2.6.1.42"/>
    </reaction>
</comment>
<keyword evidence="9 18" id="KW-0808">Transferase</keyword>
<dbReference type="PANTHER" id="PTHR11825:SF44">
    <property type="entry name" value="BRANCHED-CHAIN-AMINO-ACID AMINOTRANSFERASE"/>
    <property type="match status" value="1"/>
</dbReference>
<keyword evidence="10 17" id="KW-0663">Pyridoxal phosphate</keyword>
<dbReference type="EC" id="2.6.1.42" evidence="18"/>
<dbReference type="InterPro" id="IPR001544">
    <property type="entry name" value="Aminotrans_IV"/>
</dbReference>
<evidence type="ECO:0000256" key="10">
    <source>
        <dbReference type="ARBA" id="ARBA00022898"/>
    </source>
</evidence>
<dbReference type="InterPro" id="IPR033939">
    <property type="entry name" value="BCAT_family"/>
</dbReference>
<evidence type="ECO:0000256" key="7">
    <source>
        <dbReference type="ARBA" id="ARBA00022576"/>
    </source>
</evidence>
<comment type="similarity">
    <text evidence="6 16">Belongs to the class-IV pyridoxal-phosphate-dependent aminotransferase family.</text>
</comment>
<dbReference type="CDD" id="cd01557">
    <property type="entry name" value="BCAT_beta_family"/>
    <property type="match status" value="1"/>
</dbReference>
<evidence type="ECO:0000256" key="15">
    <source>
        <dbReference type="PIRSR" id="PIRSR006468-1"/>
    </source>
</evidence>
<evidence type="ECO:0000256" key="4">
    <source>
        <dbReference type="ARBA" id="ARBA00004931"/>
    </source>
</evidence>
<dbReference type="EMBL" id="LN899824">
    <property type="protein sequence ID" value="CUV30215.1"/>
    <property type="molecule type" value="Genomic_DNA"/>
</dbReference>
<evidence type="ECO:0000256" key="19">
    <source>
        <dbReference type="RuleBase" id="RU004519"/>
    </source>
</evidence>
<evidence type="ECO:0000313" key="20">
    <source>
        <dbReference type="EMBL" id="CUV30215.1"/>
    </source>
</evidence>